<dbReference type="RefSeq" id="WP_063378712.1">
    <property type="nucleotide sequence ID" value="NZ_AUXT01000199.1"/>
</dbReference>
<protein>
    <submittedName>
        <fullName evidence="1">Tail fiber protein</fullName>
    </submittedName>
</protein>
<accession>A0A166Z6U6</accession>
<comment type="caution">
    <text evidence="1">The sequence shown here is derived from an EMBL/GenBank/DDBJ whole genome shotgun (WGS) entry which is preliminary data.</text>
</comment>
<reference evidence="1 2" key="1">
    <citation type="submission" date="2013-07" db="EMBL/GenBank/DDBJ databases">
        <title>Comparative Genomic and Metabolomic Analysis of Twelve Strains of Pseudoalteromonas luteoviolacea.</title>
        <authorList>
            <person name="Vynne N.G."/>
            <person name="Mansson M."/>
            <person name="Gram L."/>
        </authorList>
    </citation>
    <scope>NUCLEOTIDE SEQUENCE [LARGE SCALE GENOMIC DNA]</scope>
    <source>
        <strain evidence="1 2">NCIMB 1942</strain>
    </source>
</reference>
<sequence>MNLKLQFTEAGLAACLSAKDKGLKAQVTHMAFGANAYTPSKNQTSLSKEQERVEVSDFEEQGNQLRIAGAFTGEFEYPIREIGIYCGDVLLGVYSQPNKLLGYRTPAVKVVQWFTLGIEALPTGSITVLVGTNNLNLILDSEFITGGLAFVKNQTALVKQAHWNLRLSEKIRQMESSI</sequence>
<name>A0A166Z6U6_9GAMM</name>
<dbReference type="PATRIC" id="fig|1365253.3.peg.4369"/>
<gene>
    <name evidence="1" type="ORF">N482_18075</name>
</gene>
<dbReference type="OrthoDB" id="8596123at2"/>
<evidence type="ECO:0000313" key="1">
    <source>
        <dbReference type="EMBL" id="KZN43999.1"/>
    </source>
</evidence>
<evidence type="ECO:0000313" key="2">
    <source>
        <dbReference type="Proteomes" id="UP000076587"/>
    </source>
</evidence>
<dbReference type="Proteomes" id="UP000076587">
    <property type="component" value="Unassembled WGS sequence"/>
</dbReference>
<proteinExistence type="predicted"/>
<dbReference type="AlphaFoldDB" id="A0A166Z6U6"/>
<dbReference type="EMBL" id="AUXT01000199">
    <property type="protein sequence ID" value="KZN43999.1"/>
    <property type="molecule type" value="Genomic_DNA"/>
</dbReference>
<organism evidence="1 2">
    <name type="scientific">Pseudoalteromonas luteoviolacea NCIMB 1942</name>
    <dbReference type="NCBI Taxonomy" id="1365253"/>
    <lineage>
        <taxon>Bacteria</taxon>
        <taxon>Pseudomonadati</taxon>
        <taxon>Pseudomonadota</taxon>
        <taxon>Gammaproteobacteria</taxon>
        <taxon>Alteromonadales</taxon>
        <taxon>Pseudoalteromonadaceae</taxon>
        <taxon>Pseudoalteromonas</taxon>
    </lineage>
</organism>